<name>A0ABS4ET97_9HYPH</name>
<gene>
    <name evidence="1" type="ORF">J2Z75_004708</name>
</gene>
<proteinExistence type="predicted"/>
<sequence length="108" mass="11978">MIYVQIARHCLGSPDVLALCAFISTAEKDNKNISALNEINAVTWSLIDTKFANTIEKLCISEKASLKTHDTLGNARSGSPVFQVFKPIPEKDSLANFHSQVLDYRKKP</sequence>
<accession>A0ABS4ET97</accession>
<organism evidence="1 2">
    <name type="scientific">Rhizobium herbae</name>
    <dbReference type="NCBI Taxonomy" id="508661"/>
    <lineage>
        <taxon>Bacteria</taxon>
        <taxon>Pseudomonadati</taxon>
        <taxon>Pseudomonadota</taxon>
        <taxon>Alphaproteobacteria</taxon>
        <taxon>Hyphomicrobiales</taxon>
        <taxon>Rhizobiaceae</taxon>
        <taxon>Rhizobium/Agrobacterium group</taxon>
        <taxon>Rhizobium</taxon>
    </lineage>
</organism>
<keyword evidence="2" id="KW-1185">Reference proteome</keyword>
<protein>
    <submittedName>
        <fullName evidence="1">Uncharacterized protein</fullName>
    </submittedName>
</protein>
<evidence type="ECO:0000313" key="1">
    <source>
        <dbReference type="EMBL" id="MBP1861180.1"/>
    </source>
</evidence>
<dbReference type="Proteomes" id="UP000823786">
    <property type="component" value="Unassembled WGS sequence"/>
</dbReference>
<reference evidence="1 2" key="1">
    <citation type="submission" date="2021-03" db="EMBL/GenBank/DDBJ databases">
        <title>Genomic Encyclopedia of Type Strains, Phase IV (KMG-IV): sequencing the most valuable type-strain genomes for metagenomic binning, comparative biology and taxonomic classification.</title>
        <authorList>
            <person name="Goeker M."/>
        </authorList>
    </citation>
    <scope>NUCLEOTIDE SEQUENCE [LARGE SCALE GENOMIC DNA]</scope>
    <source>
        <strain evidence="1 2">DSM 26427</strain>
    </source>
</reference>
<evidence type="ECO:0000313" key="2">
    <source>
        <dbReference type="Proteomes" id="UP000823786"/>
    </source>
</evidence>
<dbReference type="EMBL" id="JAGGJV010000009">
    <property type="protein sequence ID" value="MBP1861180.1"/>
    <property type="molecule type" value="Genomic_DNA"/>
</dbReference>
<comment type="caution">
    <text evidence="1">The sequence shown here is derived from an EMBL/GenBank/DDBJ whole genome shotgun (WGS) entry which is preliminary data.</text>
</comment>